<evidence type="ECO:0000313" key="3">
    <source>
        <dbReference type="Proteomes" id="UP000076744"/>
    </source>
</evidence>
<dbReference type="Proteomes" id="UP000076744">
    <property type="component" value="Unassembled WGS sequence"/>
</dbReference>
<accession>A0A167LJM8</accession>
<dbReference type="AlphaFoldDB" id="A0A167LJM8"/>
<protein>
    <submittedName>
        <fullName evidence="2">Uncharacterized protein</fullName>
    </submittedName>
</protein>
<feature type="region of interest" description="Disordered" evidence="1">
    <location>
        <begin position="299"/>
        <end position="567"/>
    </location>
</feature>
<feature type="compositionally biased region" description="Basic and acidic residues" evidence="1">
    <location>
        <begin position="529"/>
        <end position="551"/>
    </location>
</feature>
<feature type="compositionally biased region" description="Acidic residues" evidence="1">
    <location>
        <begin position="160"/>
        <end position="169"/>
    </location>
</feature>
<gene>
    <name evidence="2" type="ORF">ISF_09005</name>
</gene>
<feature type="compositionally biased region" description="Low complexity" evidence="1">
    <location>
        <begin position="397"/>
        <end position="415"/>
    </location>
</feature>
<dbReference type="EMBL" id="AZHB01000039">
    <property type="protein sequence ID" value="OAA53164.1"/>
    <property type="molecule type" value="Genomic_DNA"/>
</dbReference>
<feature type="compositionally biased region" description="Basic and acidic residues" evidence="1">
    <location>
        <begin position="47"/>
        <end position="94"/>
    </location>
</feature>
<feature type="compositionally biased region" description="Pro residues" evidence="1">
    <location>
        <begin position="482"/>
        <end position="497"/>
    </location>
</feature>
<comment type="caution">
    <text evidence="2">The sequence shown here is derived from an EMBL/GenBank/DDBJ whole genome shotgun (WGS) entry which is preliminary data.</text>
</comment>
<feature type="region of interest" description="Disordered" evidence="1">
    <location>
        <begin position="1"/>
        <end position="213"/>
    </location>
</feature>
<keyword evidence="3" id="KW-1185">Reference proteome</keyword>
<name>A0A167LJM8_CORFA</name>
<feature type="compositionally biased region" description="Polar residues" evidence="1">
    <location>
        <begin position="465"/>
        <end position="480"/>
    </location>
</feature>
<feature type="compositionally biased region" description="Polar residues" evidence="1">
    <location>
        <begin position="502"/>
        <end position="517"/>
    </location>
</feature>
<reference evidence="2 3" key="1">
    <citation type="journal article" date="2016" name="Genome Biol. Evol.">
        <title>Divergent and convergent evolution of fungal pathogenicity.</title>
        <authorList>
            <person name="Shang Y."/>
            <person name="Xiao G."/>
            <person name="Zheng P."/>
            <person name="Cen K."/>
            <person name="Zhan S."/>
            <person name="Wang C."/>
        </authorList>
    </citation>
    <scope>NUCLEOTIDE SEQUENCE [LARGE SCALE GENOMIC DNA]</scope>
    <source>
        <strain evidence="2 3">ARSEF 2679</strain>
    </source>
</reference>
<dbReference type="RefSeq" id="XP_018700236.1">
    <property type="nucleotide sequence ID" value="XM_018852608.1"/>
</dbReference>
<proteinExistence type="predicted"/>
<evidence type="ECO:0000256" key="1">
    <source>
        <dbReference type="SAM" id="MobiDB-lite"/>
    </source>
</evidence>
<dbReference type="OrthoDB" id="4590776at2759"/>
<dbReference type="STRING" id="1081104.A0A167LJM8"/>
<organism evidence="2 3">
    <name type="scientific">Cordyceps fumosorosea (strain ARSEF 2679)</name>
    <name type="common">Isaria fumosorosea</name>
    <dbReference type="NCBI Taxonomy" id="1081104"/>
    <lineage>
        <taxon>Eukaryota</taxon>
        <taxon>Fungi</taxon>
        <taxon>Dikarya</taxon>
        <taxon>Ascomycota</taxon>
        <taxon>Pezizomycotina</taxon>
        <taxon>Sordariomycetes</taxon>
        <taxon>Hypocreomycetidae</taxon>
        <taxon>Hypocreales</taxon>
        <taxon>Cordycipitaceae</taxon>
        <taxon>Cordyceps</taxon>
    </lineage>
</organism>
<sequence>MARQNTFTVLPPVPRFNAGVDTPPRPMTSKQVRKAYKAATKTPTMTRAERAKWERAEQERIRKEMDKERAAAKARAAREKKKEKETQQREEKRRNGMPLVNVRPSQDTIARFVRGNGSAKKRDAEGLEVTTPQTAELEKQVDADTTMPEPETHGLGSITEADEDVDDETLASVKTDEQPRANPDDNAYEHNTDAKEKQIIGHNETDDKKSEAPAEVSLYDYDVDLSFEEPIDEATFDAALDLIPVFEAGELPQIQLAGEEKQSKEQAIKEAGILALSQDLLDEDINTDMLEELDELLSGGKTPAKPVAVRPLPSPGQATGNARADVASHKAWPNISSTSPRERTRTSPSQRGLPALPSPRQTRQEPPMATQAILTNVDDFFPTSSEQMRELEEEQEASQQEAAPRPAAPRMQQRSSPSNHTFLGGVANCQSVTKPENGIEDPASEFGSFPSTSHFSLSGCYAASHSKQTASSRRQQQAPLSTPKPPVSEPAAPPAQAPQPTRFFTSSGSREQLSLAMQHSRRSAALEQIQEKERRRQEAGRLMRQATHDDCAQQQQQQPASPIGRRNAKHCNDIASRKATTVQAADKENVQPEMRCSQETEYGGDWVEDAAWDLPLC</sequence>
<feature type="region of interest" description="Disordered" evidence="1">
    <location>
        <begin position="579"/>
        <end position="601"/>
    </location>
</feature>
<evidence type="ECO:0000313" key="2">
    <source>
        <dbReference type="EMBL" id="OAA53164.1"/>
    </source>
</evidence>
<feature type="compositionally biased region" description="Basic and acidic residues" evidence="1">
    <location>
        <begin position="174"/>
        <end position="212"/>
    </location>
</feature>
<dbReference type="GeneID" id="30025297"/>